<feature type="compositionally biased region" description="Basic and acidic residues" evidence="1">
    <location>
        <begin position="23"/>
        <end position="35"/>
    </location>
</feature>
<protein>
    <submittedName>
        <fullName evidence="2">Uncharacterized protein</fullName>
    </submittedName>
</protein>
<feature type="region of interest" description="Disordered" evidence="1">
    <location>
        <begin position="1"/>
        <end position="55"/>
    </location>
</feature>
<organism evidence="2 3">
    <name type="scientific">Apis cerana cerana</name>
    <name type="common">Oriental honeybee</name>
    <dbReference type="NCBI Taxonomy" id="94128"/>
    <lineage>
        <taxon>Eukaryota</taxon>
        <taxon>Metazoa</taxon>
        <taxon>Ecdysozoa</taxon>
        <taxon>Arthropoda</taxon>
        <taxon>Hexapoda</taxon>
        <taxon>Insecta</taxon>
        <taxon>Pterygota</taxon>
        <taxon>Neoptera</taxon>
        <taxon>Endopterygota</taxon>
        <taxon>Hymenoptera</taxon>
        <taxon>Apocrita</taxon>
        <taxon>Aculeata</taxon>
        <taxon>Apoidea</taxon>
        <taxon>Anthophila</taxon>
        <taxon>Apidae</taxon>
        <taxon>Apis</taxon>
    </lineage>
</organism>
<keyword evidence="3" id="KW-1185">Reference proteome</keyword>
<sequence length="124" mass="14437">MYVFHGERPSQVPCRKEEEEEEKVERERKHGKDWTRGGARQTGWSVRHPGAPQGGRCSHVVMWIRIERMGCYGCDEDRTRLEKTRRNMVASPHAKTSRTQALKGSTVRQVYRWCLVKLRLAISA</sequence>
<accession>A0A2A3EBI2</accession>
<dbReference type="EMBL" id="KZ288292">
    <property type="protein sequence ID" value="PBC29133.1"/>
    <property type="molecule type" value="Genomic_DNA"/>
</dbReference>
<evidence type="ECO:0000313" key="3">
    <source>
        <dbReference type="Proteomes" id="UP000242457"/>
    </source>
</evidence>
<evidence type="ECO:0000313" key="2">
    <source>
        <dbReference type="EMBL" id="PBC29133.1"/>
    </source>
</evidence>
<dbReference type="Proteomes" id="UP000242457">
    <property type="component" value="Unassembled WGS sequence"/>
</dbReference>
<gene>
    <name evidence="2" type="ORF">APICC_00234</name>
</gene>
<dbReference type="AlphaFoldDB" id="A0A2A3EBI2"/>
<name>A0A2A3EBI2_APICC</name>
<evidence type="ECO:0000256" key="1">
    <source>
        <dbReference type="SAM" id="MobiDB-lite"/>
    </source>
</evidence>
<proteinExistence type="predicted"/>
<reference evidence="2 3" key="1">
    <citation type="submission" date="2014-07" db="EMBL/GenBank/DDBJ databases">
        <title>Genomic and transcriptomic analysis on Apis cerana provide comprehensive insights into honey bee biology.</title>
        <authorList>
            <person name="Diao Q."/>
            <person name="Sun L."/>
            <person name="Zheng H."/>
            <person name="Zheng H."/>
            <person name="Xu S."/>
            <person name="Wang S."/>
            <person name="Zeng Z."/>
            <person name="Hu F."/>
            <person name="Su S."/>
            <person name="Wu J."/>
        </authorList>
    </citation>
    <scope>NUCLEOTIDE SEQUENCE [LARGE SCALE GENOMIC DNA]</scope>
    <source>
        <tissue evidence="2">Pupae without intestine</tissue>
    </source>
</reference>